<feature type="compositionally biased region" description="Basic and acidic residues" evidence="1">
    <location>
        <begin position="34"/>
        <end position="51"/>
    </location>
</feature>
<feature type="compositionally biased region" description="Basic residues" evidence="1">
    <location>
        <begin position="543"/>
        <end position="559"/>
    </location>
</feature>
<proteinExistence type="predicted"/>
<accession>A0A2A4J820</accession>
<dbReference type="InterPro" id="IPR043502">
    <property type="entry name" value="DNA/RNA_pol_sf"/>
</dbReference>
<dbReference type="CDD" id="cd01650">
    <property type="entry name" value="RT_nLTR_like"/>
    <property type="match status" value="1"/>
</dbReference>
<gene>
    <name evidence="2" type="ORF">B5V51_6255</name>
</gene>
<organism evidence="2">
    <name type="scientific">Heliothis virescens</name>
    <name type="common">Tobacco budworm moth</name>
    <dbReference type="NCBI Taxonomy" id="7102"/>
    <lineage>
        <taxon>Eukaryota</taxon>
        <taxon>Metazoa</taxon>
        <taxon>Ecdysozoa</taxon>
        <taxon>Arthropoda</taxon>
        <taxon>Hexapoda</taxon>
        <taxon>Insecta</taxon>
        <taxon>Pterygota</taxon>
        <taxon>Neoptera</taxon>
        <taxon>Endopterygota</taxon>
        <taxon>Lepidoptera</taxon>
        <taxon>Glossata</taxon>
        <taxon>Ditrysia</taxon>
        <taxon>Noctuoidea</taxon>
        <taxon>Noctuidae</taxon>
        <taxon>Heliothinae</taxon>
        <taxon>Heliothis</taxon>
    </lineage>
</organism>
<dbReference type="SUPFAM" id="SSF56672">
    <property type="entry name" value="DNA/RNA polymerases"/>
    <property type="match status" value="1"/>
</dbReference>
<feature type="region of interest" description="Disordered" evidence="1">
    <location>
        <begin position="14"/>
        <end position="63"/>
    </location>
</feature>
<name>A0A2A4J820_HELVI</name>
<feature type="region of interest" description="Disordered" evidence="1">
    <location>
        <begin position="525"/>
        <end position="579"/>
    </location>
</feature>
<sequence length="1105" mass="122806">MQLGVLKVKLGDTTTPVVFPGVGQAPGEGATLPEESREKEDDEEAKCHEDTSPPPPQTKKKPVRYPPLVMERMPDWAAHFRVLRQRLGFPPRARPYQGGVRFTPESEEEYSVVQRYLTTLEAENGLSWFAYSLPAERSVKVAIRGLPADTEPQDILEELQELGHQPEYVRHIKARQGRPGCVFHAVLKRTPDFRTIYDVNILLNMRGVKLRRGAANADPPSATGARNLGTALISATDTNPEEAVLDGLTAEEDIDVALISETHLGPADRTRFPGYVVYRRDETSAQHHLYRDLAVLVKRRVVLQQLPYSSQDKTPSTPWVCRCTWLVSRRIQGGPAVPDHSGRREQPFMVRYSLPAERSVKVAIPAETDPQEILEELQGYQPEYVRHIKARKGAPAACSTQSSRQDFRSIYDTNILLNMRGVRIEAWRGKRGPAQCHRCQKFRHSSHHCHRLLACVRCGEEHRALDCPRPREAPLTCANCGGEHPACSVRCPTFIIEARNRRAGTMAITQPRLRTDAPLQEADAPSSLMAAANGPTRKDTHTAPKRRRRGYRGGKRGKKPQAAAAQRQPTATSDLAPVTAQAPARAAAATGKGKAAVAVAQESSINTLGVQVHVAGEDVGLYACYKPPATRLNLAELRALLPPPAAAVLIAGDLNWRPRRGDNPRYRKPAGGDRSPPPAPPTEGAHCQEEAPTQAVASNTMPDGEGRRKPSRGGNQGRAAHAQQRELRGASRRCRRPEIFAAHLERQFRPNDAADEEHVAAVEQHLENYFAPPIAPDEDPIYFSPCAVRRAILRTKVKKAPGADGITNTALRHLPHRTVAALARLYTGILRTGTFPGSWKEGRVIMLPKAQKNVLKPESYRPITLLPTISKVFEKLLLRHLIPHVTPRPEQFGFRAEHSTTLQLSRVLHHLANTANRKEYAVAVFLNMEKAFDRDVPTGWWLSARSQARARWARECRREAASRPSATHGTPTDGIPSTEDSTLALYADDAAYITTSLSARHAIVKMQRVLDLLPAWLSKWRLSVNVAWYALTSEGSRKLLQAQQSVALRLVTQAPRYVRNDVIQRDLKIESLDGFLRRLSEGMFARADASAWFHIKHLCTRLASV</sequence>
<dbReference type="STRING" id="7102.A0A2A4J820"/>
<evidence type="ECO:0000256" key="1">
    <source>
        <dbReference type="SAM" id="MobiDB-lite"/>
    </source>
</evidence>
<dbReference type="GO" id="GO:0071897">
    <property type="term" value="P:DNA biosynthetic process"/>
    <property type="evidence" value="ECO:0007669"/>
    <property type="project" value="UniProtKB-ARBA"/>
</dbReference>
<feature type="region of interest" description="Disordered" evidence="1">
    <location>
        <begin position="957"/>
        <end position="979"/>
    </location>
</feature>
<dbReference type="PANTHER" id="PTHR19446">
    <property type="entry name" value="REVERSE TRANSCRIPTASES"/>
    <property type="match status" value="1"/>
</dbReference>
<comment type="caution">
    <text evidence="2">The sequence shown here is derived from an EMBL/GenBank/DDBJ whole genome shotgun (WGS) entry which is preliminary data.</text>
</comment>
<protein>
    <submittedName>
        <fullName evidence="2">Uncharacterized protein</fullName>
    </submittedName>
</protein>
<dbReference type="AlphaFoldDB" id="A0A2A4J820"/>
<evidence type="ECO:0000313" key="2">
    <source>
        <dbReference type="EMBL" id="PCG67552.1"/>
    </source>
</evidence>
<reference evidence="2" key="1">
    <citation type="submission" date="2017-09" db="EMBL/GenBank/DDBJ databases">
        <title>Contemporary evolution of a Lepidopteran species, Heliothis virescens, in response to modern agricultural practices.</title>
        <authorList>
            <person name="Fritz M.L."/>
            <person name="Deyonke A.M."/>
            <person name="Papanicolaou A."/>
            <person name="Micinski S."/>
            <person name="Westbrook J."/>
            <person name="Gould F."/>
        </authorList>
    </citation>
    <scope>NUCLEOTIDE SEQUENCE [LARGE SCALE GENOMIC DNA]</scope>
    <source>
        <strain evidence="2">HvINT-</strain>
        <tissue evidence="2">Whole body</tissue>
    </source>
</reference>
<dbReference type="EMBL" id="NWSH01002773">
    <property type="protein sequence ID" value="PCG67552.1"/>
    <property type="molecule type" value="Genomic_DNA"/>
</dbReference>
<feature type="compositionally biased region" description="Low complexity" evidence="1">
    <location>
        <begin position="560"/>
        <end position="579"/>
    </location>
</feature>
<feature type="region of interest" description="Disordered" evidence="1">
    <location>
        <begin position="656"/>
        <end position="734"/>
    </location>
</feature>